<organism evidence="3 4">
    <name type="scientific">Butyrivibrio proteoclasticus</name>
    <dbReference type="NCBI Taxonomy" id="43305"/>
    <lineage>
        <taxon>Bacteria</taxon>
        <taxon>Bacillati</taxon>
        <taxon>Bacillota</taxon>
        <taxon>Clostridia</taxon>
        <taxon>Lachnospirales</taxon>
        <taxon>Lachnospiraceae</taxon>
        <taxon>Butyrivibrio</taxon>
    </lineage>
</organism>
<proteinExistence type="predicted"/>
<dbReference type="Gene3D" id="3.30.70.20">
    <property type="match status" value="1"/>
</dbReference>
<evidence type="ECO:0000259" key="1">
    <source>
        <dbReference type="PROSITE" id="PS51379"/>
    </source>
</evidence>
<dbReference type="Proteomes" id="UP000182624">
    <property type="component" value="Unassembled WGS sequence"/>
</dbReference>
<keyword evidence="3" id="KW-0808">Transferase</keyword>
<dbReference type="Pfam" id="PF14542">
    <property type="entry name" value="Acetyltransf_CG"/>
    <property type="match status" value="1"/>
</dbReference>
<dbReference type="GO" id="GO:0016740">
    <property type="term" value="F:transferase activity"/>
    <property type="evidence" value="ECO:0007669"/>
    <property type="project" value="UniProtKB-KW"/>
</dbReference>
<dbReference type="PROSITE" id="PS51379">
    <property type="entry name" value="4FE4S_FER_2"/>
    <property type="match status" value="1"/>
</dbReference>
<feature type="domain" description="N-acetyltransferase" evidence="2">
    <location>
        <begin position="75"/>
        <end position="152"/>
    </location>
</feature>
<dbReference type="SUPFAM" id="SSF55729">
    <property type="entry name" value="Acyl-CoA N-acyltransferases (Nat)"/>
    <property type="match status" value="1"/>
</dbReference>
<dbReference type="AlphaFoldDB" id="A0A1I5PRL1"/>
<dbReference type="SUPFAM" id="SSF54862">
    <property type="entry name" value="4Fe-4S ferredoxins"/>
    <property type="match status" value="1"/>
</dbReference>
<dbReference type="InterPro" id="IPR016181">
    <property type="entry name" value="Acyl_CoA_acyltransferase"/>
</dbReference>
<dbReference type="CDD" id="cd04301">
    <property type="entry name" value="NAT_SF"/>
    <property type="match status" value="1"/>
</dbReference>
<accession>A0A1I5PRL1</accession>
<keyword evidence="4" id="KW-1185">Reference proteome</keyword>
<protein>
    <submittedName>
        <fullName evidence="3">GCN5-related N-acetyl-transferase</fullName>
    </submittedName>
</protein>
<evidence type="ECO:0000259" key="2">
    <source>
        <dbReference type="PROSITE" id="PS51729"/>
    </source>
</evidence>
<dbReference type="Pfam" id="PF06902">
    <property type="entry name" value="Fer4_19"/>
    <property type="match status" value="1"/>
</dbReference>
<gene>
    <name evidence="3" type="ORF">SAMN04487928_101112</name>
</gene>
<dbReference type="Gene3D" id="3.40.630.30">
    <property type="match status" value="1"/>
</dbReference>
<reference evidence="4" key="1">
    <citation type="submission" date="2016-10" db="EMBL/GenBank/DDBJ databases">
        <authorList>
            <person name="Varghese N."/>
            <person name="Submissions S."/>
        </authorList>
    </citation>
    <scope>NUCLEOTIDE SEQUENCE [LARGE SCALE GENOMIC DNA]</scope>
    <source>
        <strain evidence="4">P18</strain>
    </source>
</reference>
<name>A0A1I5PRL1_9FIRM</name>
<dbReference type="InterPro" id="IPR031165">
    <property type="entry name" value="GNAT_YJDJ"/>
</dbReference>
<dbReference type="EMBL" id="FOXO01000001">
    <property type="protein sequence ID" value="SFP36567.1"/>
    <property type="molecule type" value="Genomic_DNA"/>
</dbReference>
<sequence>MHRLYETDDISVFWNSDKCRHARKCVTGCPEVFDFKRKPWIDLSQDETQRIWQTIKQCPSGALDIIYNHEVMVKLDKDNNRSTAVDKEGQIIGECDYQENADTITIYHTEVKPEYGGNEIAKRLVYKVFEEADRECKKIVPTCSYAAKLLSN</sequence>
<dbReference type="PROSITE" id="PS51729">
    <property type="entry name" value="GNAT_YJDJ"/>
    <property type="match status" value="1"/>
</dbReference>
<evidence type="ECO:0000313" key="4">
    <source>
        <dbReference type="Proteomes" id="UP000182624"/>
    </source>
</evidence>
<dbReference type="InterPro" id="IPR017896">
    <property type="entry name" value="4Fe4S_Fe-S-bd"/>
</dbReference>
<evidence type="ECO:0000313" key="3">
    <source>
        <dbReference type="EMBL" id="SFP36567.1"/>
    </source>
</evidence>
<dbReference type="InterPro" id="IPR010693">
    <property type="entry name" value="Divergent_4Fe-4S_mono-cluster"/>
</dbReference>
<feature type="domain" description="4Fe-4S ferredoxin-type" evidence="1">
    <location>
        <begin position="10"/>
        <end position="38"/>
    </location>
</feature>